<dbReference type="EMBL" id="CAXAMM010012338">
    <property type="protein sequence ID" value="CAK9028655.1"/>
    <property type="molecule type" value="Genomic_DNA"/>
</dbReference>
<accession>A0ABP0KR11</accession>
<evidence type="ECO:0000313" key="2">
    <source>
        <dbReference type="Proteomes" id="UP001642464"/>
    </source>
</evidence>
<comment type="caution">
    <text evidence="1">The sequence shown here is derived from an EMBL/GenBank/DDBJ whole genome shotgun (WGS) entry which is preliminary data.</text>
</comment>
<gene>
    <name evidence="1" type="ORF">SCF082_LOCUS18466</name>
</gene>
<keyword evidence="2" id="KW-1185">Reference proteome</keyword>
<proteinExistence type="predicted"/>
<organism evidence="1 2">
    <name type="scientific">Durusdinium trenchii</name>
    <dbReference type="NCBI Taxonomy" id="1381693"/>
    <lineage>
        <taxon>Eukaryota</taxon>
        <taxon>Sar</taxon>
        <taxon>Alveolata</taxon>
        <taxon>Dinophyceae</taxon>
        <taxon>Suessiales</taxon>
        <taxon>Symbiodiniaceae</taxon>
        <taxon>Durusdinium</taxon>
    </lineage>
</organism>
<dbReference type="Proteomes" id="UP001642464">
    <property type="component" value="Unassembled WGS sequence"/>
</dbReference>
<reference evidence="1 2" key="1">
    <citation type="submission" date="2024-02" db="EMBL/GenBank/DDBJ databases">
        <authorList>
            <person name="Chen Y."/>
            <person name="Shah S."/>
            <person name="Dougan E. K."/>
            <person name="Thang M."/>
            <person name="Chan C."/>
        </authorList>
    </citation>
    <scope>NUCLEOTIDE SEQUENCE [LARGE SCALE GENOMIC DNA]</scope>
</reference>
<protein>
    <submittedName>
        <fullName evidence="1">Uncharacterized protein</fullName>
    </submittedName>
</protein>
<name>A0ABP0KR11_9DINO</name>
<sequence length="175" mass="19437">MGVSLLELSQYRFDSVEVSQNLLEETALNCFRCEASRWHTAGSNHEGKLHALKHMTLELSGQEVGGVDPSTLFPATVPEGLNEYSGKSLVELRSEVQEMEKKLVLYRAAARVYAWAYFEKLLQLSNAEVDRSTEDSPAEVAPPTHEVKTEALLDTLVWATHRFGGVSKALSQISE</sequence>
<feature type="non-terminal residue" evidence="1">
    <location>
        <position position="175"/>
    </location>
</feature>
<evidence type="ECO:0000313" key="1">
    <source>
        <dbReference type="EMBL" id="CAK9028655.1"/>
    </source>
</evidence>